<comment type="caution">
    <text evidence="1">The sequence shown here is derived from an EMBL/GenBank/DDBJ whole genome shotgun (WGS) entry which is preliminary data.</text>
</comment>
<proteinExistence type="predicted"/>
<evidence type="ECO:0000313" key="1">
    <source>
        <dbReference type="EMBL" id="REC71100.1"/>
    </source>
</evidence>
<dbReference type="PANTHER" id="PTHR32305:SF15">
    <property type="entry name" value="PROTEIN RHSA-RELATED"/>
    <property type="match status" value="1"/>
</dbReference>
<dbReference type="InterPro" id="IPR024079">
    <property type="entry name" value="MetalloPept_cat_dom_sf"/>
</dbReference>
<dbReference type="InterPro" id="IPR050708">
    <property type="entry name" value="T6SS_VgrG/RHS"/>
</dbReference>
<sequence length="312" mass="35019">MGCPRINTGNFLPLLKVVYKRLPNVEKSGQAKTKGGSKFCVSSTNYKYNGKELQETGMYDFGARIYSPDAPHWWQIDELAEKHPEMSPYAYTANNPIMYVDPDGREWVITQSYDKKTNTTNYQITFTGAVLNSSSNKKIDMAGFAKSVQSQTESLFNDLETNPNVTVSANINIRVIDDKEDLKSTDTLIEIKDSNSKDFDVYKDGKTDVVGRAMNGKEISVNEKYVSGMISGKNSKTMAHEIGHTAGLQHPPMATDNSIFGFSSEFETPKSNFMRQGTIKDPSGITVRQLNRMENLYKNKKLNNKKIDPTKQ</sequence>
<dbReference type="Gene3D" id="2.180.10.10">
    <property type="entry name" value="RHS repeat-associated core"/>
    <property type="match status" value="1"/>
</dbReference>
<dbReference type="InterPro" id="IPR022385">
    <property type="entry name" value="Rhs_assc_core"/>
</dbReference>
<dbReference type="AlphaFoldDB" id="A0A3D9CZA1"/>
<reference evidence="1 2" key="1">
    <citation type="journal article" date="2006" name="Int. J. Syst. Evol. Microbiol.">
        <title>Chryseobacterium hispanicum sp. nov., isolated from the drinking water distribution system of Sevilla, Spain.</title>
        <authorList>
            <person name="Gallego V."/>
            <person name="Garcia M.T."/>
            <person name="Ventosa A."/>
        </authorList>
    </citation>
    <scope>NUCLEOTIDE SEQUENCE [LARGE SCALE GENOMIC DNA]</scope>
    <source>
        <strain evidence="1 2">KCTC 22104</strain>
    </source>
</reference>
<dbReference type="PANTHER" id="PTHR32305">
    <property type="match status" value="1"/>
</dbReference>
<dbReference type="RefSeq" id="WP_116034304.1">
    <property type="nucleotide sequence ID" value="NZ_QNUG01000012.1"/>
</dbReference>
<dbReference type="Proteomes" id="UP000256326">
    <property type="component" value="Unassembled WGS sequence"/>
</dbReference>
<evidence type="ECO:0008006" key="3">
    <source>
        <dbReference type="Google" id="ProtNLM"/>
    </source>
</evidence>
<dbReference type="OrthoDB" id="2972467at2"/>
<gene>
    <name evidence="1" type="ORF">DRF58_07560</name>
</gene>
<dbReference type="Gene3D" id="3.40.390.10">
    <property type="entry name" value="Collagenase (Catalytic Domain)"/>
    <property type="match status" value="1"/>
</dbReference>
<organism evidence="1 2">
    <name type="scientific">Epilithonimonas hispanica</name>
    <dbReference type="NCBI Taxonomy" id="358687"/>
    <lineage>
        <taxon>Bacteria</taxon>
        <taxon>Pseudomonadati</taxon>
        <taxon>Bacteroidota</taxon>
        <taxon>Flavobacteriia</taxon>
        <taxon>Flavobacteriales</taxon>
        <taxon>Weeksellaceae</taxon>
        <taxon>Chryseobacterium group</taxon>
        <taxon>Epilithonimonas</taxon>
    </lineage>
</organism>
<keyword evidence="2" id="KW-1185">Reference proteome</keyword>
<dbReference type="SUPFAM" id="SSF55486">
    <property type="entry name" value="Metalloproteases ('zincins'), catalytic domain"/>
    <property type="match status" value="1"/>
</dbReference>
<protein>
    <recommendedName>
        <fullName evidence="3">RHS repeat-associated core domain-containing protein</fullName>
    </recommendedName>
</protein>
<dbReference type="GO" id="GO:0008237">
    <property type="term" value="F:metallopeptidase activity"/>
    <property type="evidence" value="ECO:0007669"/>
    <property type="project" value="InterPro"/>
</dbReference>
<dbReference type="NCBIfam" id="TIGR03696">
    <property type="entry name" value="Rhs_assc_core"/>
    <property type="match status" value="1"/>
</dbReference>
<evidence type="ECO:0000313" key="2">
    <source>
        <dbReference type="Proteomes" id="UP000256326"/>
    </source>
</evidence>
<name>A0A3D9CZA1_9FLAO</name>
<accession>A0A3D9CZA1</accession>
<dbReference type="EMBL" id="QNUG01000012">
    <property type="protein sequence ID" value="REC71100.1"/>
    <property type="molecule type" value="Genomic_DNA"/>
</dbReference>